<keyword evidence="12" id="KW-1185">Reference proteome</keyword>
<dbReference type="OrthoDB" id="5979581at2759"/>
<dbReference type="PROSITE" id="PS00107">
    <property type="entry name" value="PROTEIN_KINASE_ATP"/>
    <property type="match status" value="1"/>
</dbReference>
<dbReference type="Gene3D" id="1.10.510.10">
    <property type="entry name" value="Transferase(Phosphotransferase) domain 1"/>
    <property type="match status" value="1"/>
</dbReference>
<evidence type="ECO:0000313" key="11">
    <source>
        <dbReference type="EMBL" id="OXV09092.1"/>
    </source>
</evidence>
<feature type="binding site" evidence="9">
    <location>
        <position position="71"/>
    </location>
    <ligand>
        <name>ATP</name>
        <dbReference type="ChEBI" id="CHEBI:30616"/>
    </ligand>
</feature>
<evidence type="ECO:0000256" key="6">
    <source>
        <dbReference type="ARBA" id="ARBA00022840"/>
    </source>
</evidence>
<evidence type="ECO:0000256" key="5">
    <source>
        <dbReference type="ARBA" id="ARBA00022777"/>
    </source>
</evidence>
<dbReference type="EMBL" id="NPHW01003717">
    <property type="protein sequence ID" value="OXV09092.1"/>
    <property type="molecule type" value="Genomic_DNA"/>
</dbReference>
<accession>A0A232LYA3</accession>
<sequence length="406" mass="45266">MVDSIYYTDEIEDTEYLDRYRTGGYHPVRLGDTYKGKWTYKILLKLGFGNTSTVWLGRVLNVDPIEYVALKFVVSNPPNNGNEEQVLKWLSAPGQAGPPHLGKQYVVHPLDSFTINGPNGRHDVFVTEVVGPNFPTVQLQCYDRSILSGGAFPPLPATRVARQLLMALDYLRSRGVVHGDIQPRNLATTIPNLRGLAEATVVEYFGGNPSRGPVLRWDGTHKNDPEIGRSVPAEVVETSSLKLAEKMAQDGKLLQLPDLKIVDFGQAFIREPKQKFNKLPYNLYTPETYRAPEILVYKTFNLDNPFAADLWSAGCAIFYIATGTVPIDTSGVSLLKAWLIALDETAPSTWITALPLIERGCMDRIISSGHDTLDSLIAGLYPYPDKQDFANFLRLILVMRPEKRAI</sequence>
<dbReference type="PANTHER" id="PTHR47634:SF9">
    <property type="entry name" value="PROTEIN KINASE DOMAIN-CONTAINING PROTEIN-RELATED"/>
    <property type="match status" value="1"/>
</dbReference>
<dbReference type="Gene3D" id="3.30.200.20">
    <property type="entry name" value="Phosphorylase Kinase, domain 1"/>
    <property type="match status" value="1"/>
</dbReference>
<keyword evidence="5" id="KW-0418">Kinase</keyword>
<dbReference type="InterPro" id="IPR011009">
    <property type="entry name" value="Kinase-like_dom_sf"/>
</dbReference>
<evidence type="ECO:0000256" key="4">
    <source>
        <dbReference type="ARBA" id="ARBA00022741"/>
    </source>
</evidence>
<evidence type="ECO:0000256" key="2">
    <source>
        <dbReference type="ARBA" id="ARBA00022527"/>
    </source>
</evidence>
<dbReference type="GO" id="GO:0004674">
    <property type="term" value="F:protein serine/threonine kinase activity"/>
    <property type="evidence" value="ECO:0007669"/>
    <property type="project" value="UniProtKB-KW"/>
</dbReference>
<evidence type="ECO:0000313" key="12">
    <source>
        <dbReference type="Proteomes" id="UP000243515"/>
    </source>
</evidence>
<feature type="domain" description="Protein kinase" evidence="10">
    <location>
        <begin position="40"/>
        <end position="406"/>
    </location>
</feature>
<keyword evidence="6 9" id="KW-0067">ATP-binding</keyword>
<dbReference type="PANTHER" id="PTHR47634">
    <property type="entry name" value="PROTEIN KINASE DOMAIN-CONTAINING PROTEIN-RELATED"/>
    <property type="match status" value="1"/>
</dbReference>
<protein>
    <recommendedName>
        <fullName evidence="1">non-specific serine/threonine protein kinase</fullName>
        <ecNumber evidence="1">2.7.11.1</ecNumber>
    </recommendedName>
</protein>
<dbReference type="InterPro" id="IPR051334">
    <property type="entry name" value="SRPK"/>
</dbReference>
<dbReference type="AlphaFoldDB" id="A0A232LYA3"/>
<comment type="caution">
    <text evidence="11">The sequence shown here is derived from an EMBL/GenBank/DDBJ whole genome shotgun (WGS) entry which is preliminary data.</text>
</comment>
<evidence type="ECO:0000256" key="9">
    <source>
        <dbReference type="PROSITE-ProRule" id="PRU10141"/>
    </source>
</evidence>
<keyword evidence="3" id="KW-0808">Transferase</keyword>
<dbReference type="GO" id="GO:0000245">
    <property type="term" value="P:spliceosomal complex assembly"/>
    <property type="evidence" value="ECO:0007669"/>
    <property type="project" value="TreeGrafter"/>
</dbReference>
<dbReference type="GO" id="GO:0050684">
    <property type="term" value="P:regulation of mRNA processing"/>
    <property type="evidence" value="ECO:0007669"/>
    <property type="project" value="TreeGrafter"/>
</dbReference>
<organism evidence="11 12">
    <name type="scientific">Elaphomyces granulatus</name>
    <dbReference type="NCBI Taxonomy" id="519963"/>
    <lineage>
        <taxon>Eukaryota</taxon>
        <taxon>Fungi</taxon>
        <taxon>Dikarya</taxon>
        <taxon>Ascomycota</taxon>
        <taxon>Pezizomycotina</taxon>
        <taxon>Eurotiomycetes</taxon>
        <taxon>Eurotiomycetidae</taxon>
        <taxon>Eurotiales</taxon>
        <taxon>Elaphomycetaceae</taxon>
        <taxon>Elaphomyces</taxon>
    </lineage>
</organism>
<dbReference type="InterPro" id="IPR000719">
    <property type="entry name" value="Prot_kinase_dom"/>
</dbReference>
<keyword evidence="2" id="KW-0723">Serine/threonine-protein kinase</keyword>
<proteinExistence type="predicted"/>
<comment type="catalytic activity">
    <reaction evidence="7">
        <text>L-threonyl-[protein] + ATP = O-phospho-L-threonyl-[protein] + ADP + H(+)</text>
        <dbReference type="Rhea" id="RHEA:46608"/>
        <dbReference type="Rhea" id="RHEA-COMP:11060"/>
        <dbReference type="Rhea" id="RHEA-COMP:11605"/>
        <dbReference type="ChEBI" id="CHEBI:15378"/>
        <dbReference type="ChEBI" id="CHEBI:30013"/>
        <dbReference type="ChEBI" id="CHEBI:30616"/>
        <dbReference type="ChEBI" id="CHEBI:61977"/>
        <dbReference type="ChEBI" id="CHEBI:456216"/>
        <dbReference type="EC" id="2.7.11.1"/>
    </reaction>
</comment>
<dbReference type="GO" id="GO:0005634">
    <property type="term" value="C:nucleus"/>
    <property type="evidence" value="ECO:0007669"/>
    <property type="project" value="TreeGrafter"/>
</dbReference>
<evidence type="ECO:0000259" key="10">
    <source>
        <dbReference type="PROSITE" id="PS50011"/>
    </source>
</evidence>
<dbReference type="InterPro" id="IPR017441">
    <property type="entry name" value="Protein_kinase_ATP_BS"/>
</dbReference>
<keyword evidence="4 9" id="KW-0547">Nucleotide-binding</keyword>
<evidence type="ECO:0000256" key="7">
    <source>
        <dbReference type="ARBA" id="ARBA00047899"/>
    </source>
</evidence>
<dbReference type="EC" id="2.7.11.1" evidence="1"/>
<comment type="catalytic activity">
    <reaction evidence="8">
        <text>L-seryl-[protein] + ATP = O-phospho-L-seryl-[protein] + ADP + H(+)</text>
        <dbReference type="Rhea" id="RHEA:17989"/>
        <dbReference type="Rhea" id="RHEA-COMP:9863"/>
        <dbReference type="Rhea" id="RHEA-COMP:11604"/>
        <dbReference type="ChEBI" id="CHEBI:15378"/>
        <dbReference type="ChEBI" id="CHEBI:29999"/>
        <dbReference type="ChEBI" id="CHEBI:30616"/>
        <dbReference type="ChEBI" id="CHEBI:83421"/>
        <dbReference type="ChEBI" id="CHEBI:456216"/>
        <dbReference type="EC" id="2.7.11.1"/>
    </reaction>
</comment>
<evidence type="ECO:0000256" key="8">
    <source>
        <dbReference type="ARBA" id="ARBA00048679"/>
    </source>
</evidence>
<reference evidence="11 12" key="1">
    <citation type="journal article" date="2015" name="Environ. Microbiol.">
        <title>Metagenome sequence of Elaphomyces granulatus from sporocarp tissue reveals Ascomycota ectomycorrhizal fingerprints of genome expansion and a Proteobacteria-rich microbiome.</title>
        <authorList>
            <person name="Quandt C.A."/>
            <person name="Kohler A."/>
            <person name="Hesse C.N."/>
            <person name="Sharpton T.J."/>
            <person name="Martin F."/>
            <person name="Spatafora J.W."/>
        </authorList>
    </citation>
    <scope>NUCLEOTIDE SEQUENCE [LARGE SCALE GENOMIC DNA]</scope>
    <source>
        <strain evidence="11 12">OSC145934</strain>
    </source>
</reference>
<dbReference type="Pfam" id="PF00069">
    <property type="entry name" value="Pkinase"/>
    <property type="match status" value="1"/>
</dbReference>
<dbReference type="GO" id="GO:0005737">
    <property type="term" value="C:cytoplasm"/>
    <property type="evidence" value="ECO:0007669"/>
    <property type="project" value="TreeGrafter"/>
</dbReference>
<name>A0A232LYA3_9EURO</name>
<evidence type="ECO:0000256" key="3">
    <source>
        <dbReference type="ARBA" id="ARBA00022679"/>
    </source>
</evidence>
<dbReference type="SMART" id="SM00220">
    <property type="entry name" value="S_TKc"/>
    <property type="match status" value="1"/>
</dbReference>
<gene>
    <name evidence="11" type="ORF">Egran_03145</name>
</gene>
<dbReference type="SUPFAM" id="SSF56112">
    <property type="entry name" value="Protein kinase-like (PK-like)"/>
    <property type="match status" value="1"/>
</dbReference>
<feature type="non-terminal residue" evidence="11">
    <location>
        <position position="406"/>
    </location>
</feature>
<evidence type="ECO:0000256" key="1">
    <source>
        <dbReference type="ARBA" id="ARBA00012513"/>
    </source>
</evidence>
<dbReference type="Proteomes" id="UP000243515">
    <property type="component" value="Unassembled WGS sequence"/>
</dbReference>
<dbReference type="GO" id="GO:0005524">
    <property type="term" value="F:ATP binding"/>
    <property type="evidence" value="ECO:0007669"/>
    <property type="project" value="UniProtKB-UniRule"/>
</dbReference>
<dbReference type="PROSITE" id="PS50011">
    <property type="entry name" value="PROTEIN_KINASE_DOM"/>
    <property type="match status" value="1"/>
</dbReference>